<accession>A0A5S9Q4G7</accession>
<feature type="coiled-coil region" evidence="1">
    <location>
        <begin position="1"/>
        <end position="28"/>
    </location>
</feature>
<organism evidence="2 3">
    <name type="scientific">BD1-7 clade bacterium</name>
    <dbReference type="NCBI Taxonomy" id="2029982"/>
    <lineage>
        <taxon>Bacteria</taxon>
        <taxon>Pseudomonadati</taxon>
        <taxon>Pseudomonadota</taxon>
        <taxon>Gammaproteobacteria</taxon>
        <taxon>Cellvibrionales</taxon>
        <taxon>Spongiibacteraceae</taxon>
        <taxon>BD1-7 clade</taxon>
    </lineage>
</organism>
<reference evidence="2 3" key="1">
    <citation type="submission" date="2019-11" db="EMBL/GenBank/DDBJ databases">
        <authorList>
            <person name="Holert J."/>
        </authorList>
    </citation>
    <scope>NUCLEOTIDE SEQUENCE [LARGE SCALE GENOMIC DNA]</scope>
    <source>
        <strain evidence="2">BC5_2</strain>
    </source>
</reference>
<keyword evidence="1" id="KW-0175">Coiled coil</keyword>
<dbReference type="EMBL" id="CACSII010000016">
    <property type="protein sequence ID" value="CAA0111803.1"/>
    <property type="molecule type" value="Genomic_DNA"/>
</dbReference>
<dbReference type="AlphaFoldDB" id="A0A5S9Q4G7"/>
<proteinExistence type="predicted"/>
<evidence type="ECO:0000313" key="2">
    <source>
        <dbReference type="EMBL" id="CAA0111803.1"/>
    </source>
</evidence>
<protein>
    <submittedName>
        <fullName evidence="2">Uncharacterized protein</fullName>
    </submittedName>
</protein>
<dbReference type="OrthoDB" id="7068481at2"/>
<name>A0A5S9Q4G7_9GAMM</name>
<evidence type="ECO:0000256" key="1">
    <source>
        <dbReference type="SAM" id="Coils"/>
    </source>
</evidence>
<gene>
    <name evidence="2" type="ORF">DPBNPPHM_01525</name>
</gene>
<sequence>MPTLEEKVTSLEETNAELVAEAQALQAVYQQTIGDIRSNADAVNADVRAAIPTAVEDELYRAIYFDPINGDDAAVGESHAPLKTLKAAMDQVPAGGVGIIFTTENNSTITIDEDISVVGKAIVWRFNGAIVNASAKIRIQNGTLKASYAIHLNQDVNYFIQHHSADIRLPLLSLSATNSAEGLFYSPYNGGNVSLPGSHHSNILITGNIGDMSSQYYVFSPLYYRSSIVVCSHGLSVGTNVDLFDPTYGVLQVSNKNVYLVGA</sequence>
<dbReference type="Proteomes" id="UP000434580">
    <property type="component" value="Unassembled WGS sequence"/>
</dbReference>
<evidence type="ECO:0000313" key="3">
    <source>
        <dbReference type="Proteomes" id="UP000434580"/>
    </source>
</evidence>